<dbReference type="EMBL" id="JACHIR010000001">
    <property type="protein sequence ID" value="MBB5889104.1"/>
    <property type="molecule type" value="Genomic_DNA"/>
</dbReference>
<comment type="caution">
    <text evidence="5">The sequence shown here is derived from an EMBL/GenBank/DDBJ whole genome shotgun (WGS) entry which is preliminary data.</text>
</comment>
<evidence type="ECO:0000313" key="6">
    <source>
        <dbReference type="Proteomes" id="UP000585638"/>
    </source>
</evidence>
<keyword evidence="2" id="KW-0812">Transmembrane</keyword>
<dbReference type="AlphaFoldDB" id="A0A7W9NE70"/>
<keyword evidence="3" id="KW-1133">Transmembrane helix</keyword>
<organism evidence="5 6">
    <name type="scientific">Kutzneria kofuensis</name>
    <dbReference type="NCBI Taxonomy" id="103725"/>
    <lineage>
        <taxon>Bacteria</taxon>
        <taxon>Bacillati</taxon>
        <taxon>Actinomycetota</taxon>
        <taxon>Actinomycetes</taxon>
        <taxon>Pseudonocardiales</taxon>
        <taxon>Pseudonocardiaceae</taxon>
        <taxon>Kutzneria</taxon>
    </lineage>
</organism>
<accession>A0A7W9NE70</accession>
<evidence type="ECO:0000313" key="5">
    <source>
        <dbReference type="EMBL" id="MBB5889104.1"/>
    </source>
</evidence>
<evidence type="ECO:0000256" key="2">
    <source>
        <dbReference type="ARBA" id="ARBA00022692"/>
    </source>
</evidence>
<gene>
    <name evidence="5" type="ORF">BJ998_000300</name>
</gene>
<dbReference type="InterPro" id="IPR032808">
    <property type="entry name" value="DoxX"/>
</dbReference>
<dbReference type="Pfam" id="PF07681">
    <property type="entry name" value="DoxX"/>
    <property type="match status" value="1"/>
</dbReference>
<keyword evidence="4" id="KW-0472">Membrane</keyword>
<name>A0A7W9NE70_9PSEU</name>
<evidence type="ECO:0000256" key="3">
    <source>
        <dbReference type="ARBA" id="ARBA00022989"/>
    </source>
</evidence>
<dbReference type="RefSeq" id="WP_184857779.1">
    <property type="nucleotide sequence ID" value="NZ_BAAAWY010000013.1"/>
</dbReference>
<dbReference type="Proteomes" id="UP000585638">
    <property type="component" value="Unassembled WGS sequence"/>
</dbReference>
<comment type="subcellular location">
    <subcellularLocation>
        <location evidence="1">Membrane</location>
        <topology evidence="1">Multi-pass membrane protein</topology>
    </subcellularLocation>
</comment>
<reference evidence="5 6" key="1">
    <citation type="submission" date="2020-08" db="EMBL/GenBank/DDBJ databases">
        <title>Sequencing the genomes of 1000 actinobacteria strains.</title>
        <authorList>
            <person name="Klenk H.-P."/>
        </authorList>
    </citation>
    <scope>NUCLEOTIDE SEQUENCE [LARGE SCALE GENOMIC DNA]</scope>
    <source>
        <strain evidence="5 6">DSM 43851</strain>
    </source>
</reference>
<proteinExistence type="predicted"/>
<dbReference type="GO" id="GO:0016020">
    <property type="term" value="C:membrane"/>
    <property type="evidence" value="ECO:0007669"/>
    <property type="project" value="UniProtKB-SubCell"/>
</dbReference>
<evidence type="ECO:0000256" key="1">
    <source>
        <dbReference type="ARBA" id="ARBA00004141"/>
    </source>
</evidence>
<evidence type="ECO:0000256" key="4">
    <source>
        <dbReference type="ARBA" id="ARBA00023136"/>
    </source>
</evidence>
<protein>
    <submittedName>
        <fullName evidence="5">Putative membrane protein YphA (DoxX/SURF4 family)</fullName>
    </submittedName>
</protein>
<keyword evidence="6" id="KW-1185">Reference proteome</keyword>
<sequence length="126" mass="13808">MLKVLARPMLSAVFMTSAWETLKDPAPLAKHAEPMIERYRKLLPDWVPEWVPTDAKTLVRVDAGVKLGCSVLLAAGRMPKLAAFVLAADLVPTTLVGHRIWESGDPEERTHFLKNVAVLGGLLATI</sequence>